<name>A0ABU7M4Z2_9BACT</name>
<dbReference type="InterPro" id="IPR036709">
    <property type="entry name" value="Autotransporte_beta_dom_sf"/>
</dbReference>
<reference evidence="1 2" key="1">
    <citation type="submission" date="2024-01" db="EMBL/GenBank/DDBJ databases">
        <title>Campylobacter porcellus sp. nov.</title>
        <authorList>
            <person name="Papic B."/>
            <person name="Gruntar I."/>
        </authorList>
    </citation>
    <scope>NUCLEOTIDE SEQUENCE [LARGE SCALE GENOMIC DNA]</scope>
    <source>
        <strain evidence="1 2">CX2-4855-23</strain>
    </source>
</reference>
<protein>
    <submittedName>
        <fullName evidence="1">Autotransporter outer membrane beta-barrel domain-containing protein</fullName>
    </submittedName>
</protein>
<proteinExistence type="predicted"/>
<organism evidence="1 2">
    <name type="scientific">Campylobacter porcelli</name>
    <dbReference type="NCBI Taxonomy" id="1660073"/>
    <lineage>
        <taxon>Bacteria</taxon>
        <taxon>Pseudomonadati</taxon>
        <taxon>Campylobacterota</taxon>
        <taxon>Epsilonproteobacteria</taxon>
        <taxon>Campylobacterales</taxon>
        <taxon>Campylobacteraceae</taxon>
        <taxon>Campylobacter</taxon>
    </lineage>
</organism>
<sequence length="79" mass="8773">KPALERDIYKSGTDSVANFVGNEYSIINQADEKKHTYINTTLGAEVSLNNSFSINANIGAKLRNNEKIYNGTLGVKYKF</sequence>
<dbReference type="SUPFAM" id="SSF103515">
    <property type="entry name" value="Autotransporter"/>
    <property type="match status" value="1"/>
</dbReference>
<dbReference type="RefSeq" id="WP_330526147.1">
    <property type="nucleotide sequence ID" value="NZ_JAZBRD010000005.1"/>
</dbReference>
<dbReference type="EMBL" id="JAZBRD010000005">
    <property type="protein sequence ID" value="MEE3744485.1"/>
    <property type="molecule type" value="Genomic_DNA"/>
</dbReference>
<comment type="caution">
    <text evidence="1">The sequence shown here is derived from an EMBL/GenBank/DDBJ whole genome shotgun (WGS) entry which is preliminary data.</text>
</comment>
<evidence type="ECO:0000313" key="1">
    <source>
        <dbReference type="EMBL" id="MEE3744485.1"/>
    </source>
</evidence>
<keyword evidence="2" id="KW-1185">Reference proteome</keyword>
<dbReference type="NCBIfam" id="TIGR01414">
    <property type="entry name" value="autotrans_barl"/>
    <property type="match status" value="1"/>
</dbReference>
<dbReference type="InterPro" id="IPR006315">
    <property type="entry name" value="OM_autotransptr_brl_dom"/>
</dbReference>
<dbReference type="Gene3D" id="2.40.128.130">
    <property type="entry name" value="Autotransporter beta-domain"/>
    <property type="match status" value="1"/>
</dbReference>
<accession>A0ABU7M4Z2</accession>
<dbReference type="Proteomes" id="UP001331664">
    <property type="component" value="Unassembled WGS sequence"/>
</dbReference>
<gene>
    <name evidence="1" type="ORF">V2I23_04175</name>
</gene>
<evidence type="ECO:0000313" key="2">
    <source>
        <dbReference type="Proteomes" id="UP001331664"/>
    </source>
</evidence>
<feature type="non-terminal residue" evidence="1">
    <location>
        <position position="1"/>
    </location>
</feature>